<dbReference type="InterPro" id="IPR036513">
    <property type="entry name" value="STAS_dom_sf"/>
</dbReference>
<name>A0A7I7XZD4_9MYCO</name>
<reference evidence="1" key="2">
    <citation type="submission" date="2020-02" db="EMBL/GenBank/DDBJ databases">
        <authorList>
            <person name="Matsumoto Y."/>
            <person name="Motooka D."/>
            <person name="Nakamura S."/>
        </authorList>
    </citation>
    <scope>NUCLEOTIDE SEQUENCE</scope>
    <source>
        <strain evidence="1">JCM 13671</strain>
    </source>
</reference>
<organism evidence="1 2">
    <name type="scientific">Mycolicibacterium confluentis</name>
    <dbReference type="NCBI Taxonomy" id="28047"/>
    <lineage>
        <taxon>Bacteria</taxon>
        <taxon>Bacillati</taxon>
        <taxon>Actinomycetota</taxon>
        <taxon>Actinomycetes</taxon>
        <taxon>Mycobacteriales</taxon>
        <taxon>Mycobacteriaceae</taxon>
        <taxon>Mycolicibacterium</taxon>
    </lineage>
</organism>
<gene>
    <name evidence="1" type="ORF">MCNF_32540</name>
</gene>
<dbReference type="Proteomes" id="UP000466931">
    <property type="component" value="Chromosome"/>
</dbReference>
<dbReference type="SUPFAM" id="SSF52091">
    <property type="entry name" value="SpoIIaa-like"/>
    <property type="match status" value="1"/>
</dbReference>
<keyword evidence="2" id="KW-1185">Reference proteome</keyword>
<dbReference type="OrthoDB" id="4628340at2"/>
<dbReference type="CDD" id="cd07043">
    <property type="entry name" value="STAS_anti-anti-sigma_factors"/>
    <property type="match status" value="1"/>
</dbReference>
<sequence>MATPLDLRNRRLPDGTPVLAAVGELDLSNIAAFSAAVTETRASAPKGTRVTLDLSEVSYLDSGAINVLFDHVDGVDIVAHPDLMAVLKISGLSDVGSVRSAP</sequence>
<dbReference type="RefSeq" id="WP_085148324.1">
    <property type="nucleotide sequence ID" value="NZ_AP022612.1"/>
</dbReference>
<dbReference type="Pfam" id="PF13466">
    <property type="entry name" value="STAS_2"/>
    <property type="match status" value="1"/>
</dbReference>
<evidence type="ECO:0000313" key="1">
    <source>
        <dbReference type="EMBL" id="BBZ34649.1"/>
    </source>
</evidence>
<proteinExistence type="predicted"/>
<dbReference type="InterPro" id="IPR058548">
    <property type="entry name" value="MlaB-like_STAS"/>
</dbReference>
<accession>A0A7I7XZD4</accession>
<dbReference type="Gene3D" id="3.30.750.24">
    <property type="entry name" value="STAS domain"/>
    <property type="match status" value="1"/>
</dbReference>
<dbReference type="AlphaFoldDB" id="A0A7I7XZD4"/>
<dbReference type="PROSITE" id="PS50801">
    <property type="entry name" value="STAS"/>
    <property type="match status" value="1"/>
</dbReference>
<reference evidence="1" key="1">
    <citation type="journal article" date="2019" name="Emerg. Microbes Infect.">
        <title>Comprehensive subspecies identification of 175 nontuberculous mycobacteria species based on 7547 genomic profiles.</title>
        <authorList>
            <person name="Matsumoto Y."/>
            <person name="Kinjo T."/>
            <person name="Motooka D."/>
            <person name="Nabeya D."/>
            <person name="Jung N."/>
            <person name="Uechi K."/>
            <person name="Horii T."/>
            <person name="Iida T."/>
            <person name="Fujita J."/>
            <person name="Nakamura S."/>
        </authorList>
    </citation>
    <scope>NUCLEOTIDE SEQUENCE [LARGE SCALE GENOMIC DNA]</scope>
    <source>
        <strain evidence="1">JCM 13671</strain>
    </source>
</reference>
<dbReference type="InterPro" id="IPR002645">
    <property type="entry name" value="STAS_dom"/>
</dbReference>
<dbReference type="EMBL" id="AP022612">
    <property type="protein sequence ID" value="BBZ34649.1"/>
    <property type="molecule type" value="Genomic_DNA"/>
</dbReference>
<evidence type="ECO:0000313" key="2">
    <source>
        <dbReference type="Proteomes" id="UP000466931"/>
    </source>
</evidence>
<protein>
    <submittedName>
        <fullName evidence="1">Uncharacterized protein</fullName>
    </submittedName>
</protein>